<protein>
    <submittedName>
        <fullName evidence="4">DNA mismatch repair protein MutT</fullName>
    </submittedName>
</protein>
<dbReference type="RefSeq" id="WP_168071853.1">
    <property type="nucleotide sequence ID" value="NZ_BAAAQJ010000003.1"/>
</dbReference>
<gene>
    <name evidence="4" type="ORF">Pfl04_08440</name>
</gene>
<proteinExistence type="predicted"/>
<evidence type="ECO:0000256" key="2">
    <source>
        <dbReference type="ARBA" id="ARBA00022801"/>
    </source>
</evidence>
<dbReference type="InterPro" id="IPR015797">
    <property type="entry name" value="NUDIX_hydrolase-like_dom_sf"/>
</dbReference>
<dbReference type="Proteomes" id="UP000653674">
    <property type="component" value="Unassembled WGS sequence"/>
</dbReference>
<dbReference type="PROSITE" id="PS51462">
    <property type="entry name" value="NUDIX"/>
    <property type="match status" value="1"/>
</dbReference>
<dbReference type="Gene3D" id="3.90.79.10">
    <property type="entry name" value="Nucleoside Triphosphate Pyrophosphohydrolase"/>
    <property type="match status" value="1"/>
</dbReference>
<dbReference type="SUPFAM" id="SSF55811">
    <property type="entry name" value="Nudix"/>
    <property type="match status" value="1"/>
</dbReference>
<feature type="domain" description="Nudix hydrolase" evidence="3">
    <location>
        <begin position="16"/>
        <end position="151"/>
    </location>
</feature>
<organism evidence="4 5">
    <name type="scientific">Planosporangium flavigriseum</name>
    <dbReference type="NCBI Taxonomy" id="373681"/>
    <lineage>
        <taxon>Bacteria</taxon>
        <taxon>Bacillati</taxon>
        <taxon>Actinomycetota</taxon>
        <taxon>Actinomycetes</taxon>
        <taxon>Micromonosporales</taxon>
        <taxon>Micromonosporaceae</taxon>
        <taxon>Planosporangium</taxon>
    </lineage>
</organism>
<keyword evidence="2" id="KW-0378">Hydrolase</keyword>
<dbReference type="AlphaFoldDB" id="A0A8J3LKY3"/>
<dbReference type="PANTHER" id="PTHR43046">
    <property type="entry name" value="GDP-MANNOSE MANNOSYL HYDROLASE"/>
    <property type="match status" value="1"/>
</dbReference>
<dbReference type="EMBL" id="BONU01000004">
    <property type="protein sequence ID" value="GIG72440.1"/>
    <property type="molecule type" value="Genomic_DNA"/>
</dbReference>
<dbReference type="InterPro" id="IPR000086">
    <property type="entry name" value="NUDIX_hydrolase_dom"/>
</dbReference>
<comment type="caution">
    <text evidence="4">The sequence shown here is derived from an EMBL/GenBank/DDBJ whole genome shotgun (WGS) entry which is preliminary data.</text>
</comment>
<keyword evidence="5" id="KW-1185">Reference proteome</keyword>
<evidence type="ECO:0000313" key="4">
    <source>
        <dbReference type="EMBL" id="GIG72440.1"/>
    </source>
</evidence>
<evidence type="ECO:0000256" key="1">
    <source>
        <dbReference type="ARBA" id="ARBA00001946"/>
    </source>
</evidence>
<comment type="cofactor">
    <cofactor evidence="1">
        <name>Mg(2+)</name>
        <dbReference type="ChEBI" id="CHEBI:18420"/>
    </cofactor>
</comment>
<dbReference type="Pfam" id="PF00293">
    <property type="entry name" value="NUDIX"/>
    <property type="match status" value="1"/>
</dbReference>
<dbReference type="GO" id="GO:0016787">
    <property type="term" value="F:hydrolase activity"/>
    <property type="evidence" value="ECO:0007669"/>
    <property type="project" value="UniProtKB-KW"/>
</dbReference>
<accession>A0A8J3LKY3</accession>
<sequence>MSQVTSAVSADVSFISDRPSVSVVTAVLSDDAGRLLLCQIRLGDPLWSLPGGRVRDSESPIHAVAREVFADIGAEFELIDLVGLYQLTGDDGGDDELPDVAVHVFRGKLRTGEVAVNWPGRVHRLSWYEPDALPESLTATTRAALADAVAGRSGVVRTVRRDLARERTDVTGATRPSTVAAAG</sequence>
<evidence type="ECO:0000313" key="5">
    <source>
        <dbReference type="Proteomes" id="UP000653674"/>
    </source>
</evidence>
<evidence type="ECO:0000259" key="3">
    <source>
        <dbReference type="PROSITE" id="PS51462"/>
    </source>
</evidence>
<reference evidence="4" key="1">
    <citation type="submission" date="2021-01" db="EMBL/GenBank/DDBJ databases">
        <title>Whole genome shotgun sequence of Planosporangium flavigriseum NBRC 105377.</title>
        <authorList>
            <person name="Komaki H."/>
            <person name="Tamura T."/>
        </authorList>
    </citation>
    <scope>NUCLEOTIDE SEQUENCE</scope>
    <source>
        <strain evidence="4">NBRC 105377</strain>
    </source>
</reference>
<dbReference type="PANTHER" id="PTHR43046:SF14">
    <property type="entry name" value="MUTT_NUDIX FAMILY PROTEIN"/>
    <property type="match status" value="1"/>
</dbReference>
<name>A0A8J3LKY3_9ACTN</name>